<dbReference type="PANTHER" id="PTHR43201:SF32">
    <property type="entry name" value="2-SUCCINYLBENZOATE--COA LIGASE, CHLOROPLASTIC_PEROXISOMAL"/>
    <property type="match status" value="1"/>
</dbReference>
<evidence type="ECO:0000256" key="2">
    <source>
        <dbReference type="ARBA" id="ARBA00034252"/>
    </source>
</evidence>
<organism evidence="6 7">
    <name type="scientific">Platanthera zijinensis</name>
    <dbReference type="NCBI Taxonomy" id="2320716"/>
    <lineage>
        <taxon>Eukaryota</taxon>
        <taxon>Viridiplantae</taxon>
        <taxon>Streptophyta</taxon>
        <taxon>Embryophyta</taxon>
        <taxon>Tracheophyta</taxon>
        <taxon>Spermatophyta</taxon>
        <taxon>Magnoliopsida</taxon>
        <taxon>Liliopsida</taxon>
        <taxon>Asparagales</taxon>
        <taxon>Orchidaceae</taxon>
        <taxon>Orchidoideae</taxon>
        <taxon>Orchideae</taxon>
        <taxon>Orchidinae</taxon>
        <taxon>Platanthera</taxon>
    </lineage>
</organism>
<sequence length="576" mass="63135">MASSPGHICHCLSGLLHLRRESTFIISGDRRRTGMEFVDGVLSLACGLLESGLLHEKEVVAIAALNSEWYMEWMLAVTYVGGIIAPFNYRWVISLKGSRETCLSVVVVIVSLLLLDSTLTWRYIELQVSLKLCALIGGITLPILSVSVNVRTTDSIRKPSYGQLCDPICSTDGVALICFTSGTTGQPKGVAISHKAIVIQSLAKIAIVGYGEDDVYLHTAPLCHIGGISSCMAMLMVGGCHVFIPKFDAKLAFAAVEQCHVTSLITVPAMMADLIILNRKSRRWSGETVNKILNGGGSLSEELVQGAINVFPKAKIISAYGMTEACSSLTYITLHDPAAQKLRSNLSNSEVFNSNSLQQHGVCVGKPAPHIELKISCDRASSGSPLMGRILTRGLHVMAGYWHQSAQTFDSNDSCWLDTGDVGWLDSRGKLWLLGRTKDRIKSGGENIYPEEVEAVLRQHSGVAGAVVVGIPDNRLTEKVVACVSIRENWRWVSSDTNKFLEMNELSSEMLRNFCRQRNLTGFKIPKVCMPWRKPFPLTTTGKVIREDVKKEILLHASEIRGGFHKDEYIKTLGKT</sequence>
<dbReference type="AlphaFoldDB" id="A0AAP0FW63"/>
<dbReference type="InterPro" id="IPR020845">
    <property type="entry name" value="AMP-binding_CS"/>
</dbReference>
<dbReference type="InterPro" id="IPR000873">
    <property type="entry name" value="AMP-dep_synth/lig_dom"/>
</dbReference>
<feature type="transmembrane region" description="Helical" evidence="3">
    <location>
        <begin position="70"/>
        <end position="89"/>
    </location>
</feature>
<dbReference type="EMBL" id="JBBWWQ010000019">
    <property type="protein sequence ID" value="KAK8918918.1"/>
    <property type="molecule type" value="Genomic_DNA"/>
</dbReference>
<dbReference type="PROSITE" id="PS00455">
    <property type="entry name" value="AMP_BINDING"/>
    <property type="match status" value="1"/>
</dbReference>
<dbReference type="GO" id="GO:0009698">
    <property type="term" value="P:phenylpropanoid metabolic process"/>
    <property type="evidence" value="ECO:0007669"/>
    <property type="project" value="UniProtKB-ARBA"/>
</dbReference>
<dbReference type="Pfam" id="PF13193">
    <property type="entry name" value="AMP-binding_C"/>
    <property type="match status" value="1"/>
</dbReference>
<evidence type="ECO:0000256" key="1">
    <source>
        <dbReference type="ARBA" id="ARBA00012959"/>
    </source>
</evidence>
<dbReference type="Gene3D" id="3.30.300.30">
    <property type="match status" value="1"/>
</dbReference>
<accession>A0AAP0FW63</accession>
<dbReference type="GO" id="GO:0031956">
    <property type="term" value="F:medium-chain fatty acid-CoA ligase activity"/>
    <property type="evidence" value="ECO:0007669"/>
    <property type="project" value="TreeGrafter"/>
</dbReference>
<feature type="domain" description="AMP-dependent synthetase/ligase" evidence="4">
    <location>
        <begin position="21"/>
        <end position="402"/>
    </location>
</feature>
<comment type="catalytic activity">
    <reaction evidence="2">
        <text>(E)-4-coumarate + ATP + CoA = (E)-4-coumaroyl-CoA + AMP + diphosphate</text>
        <dbReference type="Rhea" id="RHEA:19641"/>
        <dbReference type="ChEBI" id="CHEBI:12876"/>
        <dbReference type="ChEBI" id="CHEBI:30616"/>
        <dbReference type="ChEBI" id="CHEBI:33019"/>
        <dbReference type="ChEBI" id="CHEBI:57287"/>
        <dbReference type="ChEBI" id="CHEBI:85008"/>
        <dbReference type="ChEBI" id="CHEBI:456215"/>
        <dbReference type="EC" id="6.2.1.12"/>
    </reaction>
    <physiologicalReaction direction="left-to-right" evidence="2">
        <dbReference type="Rhea" id="RHEA:19642"/>
    </physiologicalReaction>
</comment>
<feature type="domain" description="AMP-binding enzyme C-terminal" evidence="5">
    <location>
        <begin position="452"/>
        <end position="543"/>
    </location>
</feature>
<dbReference type="CDD" id="cd04433">
    <property type="entry name" value="AFD_class_I"/>
    <property type="match status" value="1"/>
</dbReference>
<keyword evidence="3" id="KW-0812">Transmembrane</keyword>
<dbReference type="InterPro" id="IPR025110">
    <property type="entry name" value="AMP-bd_C"/>
</dbReference>
<dbReference type="EC" id="6.2.1.12" evidence="1"/>
<feature type="transmembrane region" description="Helical" evidence="3">
    <location>
        <begin position="129"/>
        <end position="150"/>
    </location>
</feature>
<dbReference type="PANTHER" id="PTHR43201">
    <property type="entry name" value="ACYL-COA SYNTHETASE"/>
    <property type="match status" value="1"/>
</dbReference>
<keyword evidence="7" id="KW-1185">Reference proteome</keyword>
<dbReference type="GO" id="GO:0006631">
    <property type="term" value="P:fatty acid metabolic process"/>
    <property type="evidence" value="ECO:0007669"/>
    <property type="project" value="TreeGrafter"/>
</dbReference>
<keyword evidence="3" id="KW-0472">Membrane</keyword>
<reference evidence="6 7" key="1">
    <citation type="journal article" date="2022" name="Nat. Plants">
        <title>Genomes of leafy and leafless Platanthera orchids illuminate the evolution of mycoheterotrophy.</title>
        <authorList>
            <person name="Li M.H."/>
            <person name="Liu K.W."/>
            <person name="Li Z."/>
            <person name="Lu H.C."/>
            <person name="Ye Q.L."/>
            <person name="Zhang D."/>
            <person name="Wang J.Y."/>
            <person name="Li Y.F."/>
            <person name="Zhong Z.M."/>
            <person name="Liu X."/>
            <person name="Yu X."/>
            <person name="Liu D.K."/>
            <person name="Tu X.D."/>
            <person name="Liu B."/>
            <person name="Hao Y."/>
            <person name="Liao X.Y."/>
            <person name="Jiang Y.T."/>
            <person name="Sun W.H."/>
            <person name="Chen J."/>
            <person name="Chen Y.Q."/>
            <person name="Ai Y."/>
            <person name="Zhai J.W."/>
            <person name="Wu S.S."/>
            <person name="Zhou Z."/>
            <person name="Hsiao Y.Y."/>
            <person name="Wu W.L."/>
            <person name="Chen Y.Y."/>
            <person name="Lin Y.F."/>
            <person name="Hsu J.L."/>
            <person name="Li C.Y."/>
            <person name="Wang Z.W."/>
            <person name="Zhao X."/>
            <person name="Zhong W.Y."/>
            <person name="Ma X.K."/>
            <person name="Ma L."/>
            <person name="Huang J."/>
            <person name="Chen G.Z."/>
            <person name="Huang M.Z."/>
            <person name="Huang L."/>
            <person name="Peng D.H."/>
            <person name="Luo Y.B."/>
            <person name="Zou S.Q."/>
            <person name="Chen S.P."/>
            <person name="Lan S."/>
            <person name="Tsai W.C."/>
            <person name="Van de Peer Y."/>
            <person name="Liu Z.J."/>
        </authorList>
    </citation>
    <scope>NUCLEOTIDE SEQUENCE [LARGE SCALE GENOMIC DNA]</scope>
    <source>
        <strain evidence="6">Lor287</strain>
    </source>
</reference>
<protein>
    <recommendedName>
        <fullName evidence="1">4-coumarate--CoA ligase</fullName>
        <ecNumber evidence="1">6.2.1.12</ecNumber>
    </recommendedName>
</protein>
<dbReference type="Gene3D" id="3.40.50.12780">
    <property type="entry name" value="N-terminal domain of ligase-like"/>
    <property type="match status" value="1"/>
</dbReference>
<dbReference type="SUPFAM" id="SSF56801">
    <property type="entry name" value="Acetyl-CoA synthetase-like"/>
    <property type="match status" value="1"/>
</dbReference>
<comment type="caution">
    <text evidence="6">The sequence shown here is derived from an EMBL/GenBank/DDBJ whole genome shotgun (WGS) entry which is preliminary data.</text>
</comment>
<dbReference type="Pfam" id="PF00501">
    <property type="entry name" value="AMP-binding"/>
    <property type="match status" value="1"/>
</dbReference>
<dbReference type="InterPro" id="IPR042099">
    <property type="entry name" value="ANL_N_sf"/>
</dbReference>
<evidence type="ECO:0000256" key="3">
    <source>
        <dbReference type="SAM" id="Phobius"/>
    </source>
</evidence>
<evidence type="ECO:0000313" key="7">
    <source>
        <dbReference type="Proteomes" id="UP001418222"/>
    </source>
</evidence>
<dbReference type="GO" id="GO:0016207">
    <property type="term" value="F:4-coumarate-CoA ligase activity"/>
    <property type="evidence" value="ECO:0007669"/>
    <property type="project" value="UniProtKB-EC"/>
</dbReference>
<feature type="transmembrane region" description="Helical" evidence="3">
    <location>
        <begin position="101"/>
        <end position="123"/>
    </location>
</feature>
<proteinExistence type="predicted"/>
<gene>
    <name evidence="6" type="ORF">KSP39_PZI021240</name>
</gene>
<dbReference type="GO" id="GO:0106290">
    <property type="term" value="F:trans-cinnamate-CoA ligase activity"/>
    <property type="evidence" value="ECO:0007669"/>
    <property type="project" value="UniProtKB-ARBA"/>
</dbReference>
<evidence type="ECO:0000259" key="5">
    <source>
        <dbReference type="Pfam" id="PF13193"/>
    </source>
</evidence>
<evidence type="ECO:0000313" key="6">
    <source>
        <dbReference type="EMBL" id="KAK8918918.1"/>
    </source>
</evidence>
<keyword evidence="3" id="KW-1133">Transmembrane helix</keyword>
<dbReference type="Proteomes" id="UP001418222">
    <property type="component" value="Unassembled WGS sequence"/>
</dbReference>
<name>A0AAP0FW63_9ASPA</name>
<dbReference type="InterPro" id="IPR045851">
    <property type="entry name" value="AMP-bd_C_sf"/>
</dbReference>
<evidence type="ECO:0000259" key="4">
    <source>
        <dbReference type="Pfam" id="PF00501"/>
    </source>
</evidence>